<dbReference type="Proteomes" id="UP000076989">
    <property type="component" value="Unassembled WGS sequence"/>
</dbReference>
<gene>
    <name evidence="1" type="ORF">Nizo2260_0804</name>
</gene>
<comment type="caution">
    <text evidence="1">The sequence shown here is derived from an EMBL/GenBank/DDBJ whole genome shotgun (WGS) entry which is preliminary data.</text>
</comment>
<name>A0AB34Y4F6_LACPN</name>
<evidence type="ECO:0000313" key="2">
    <source>
        <dbReference type="Proteomes" id="UP000076989"/>
    </source>
</evidence>
<reference evidence="1 2" key="1">
    <citation type="submission" date="2016-03" db="EMBL/GenBank/DDBJ databases">
        <title>Comparative genomics of 54 Lactobacillus plantarum strains reveals genomic uncoupling from niche constraints.</title>
        <authorList>
            <person name="Martino M.E."/>
        </authorList>
    </citation>
    <scope>NUCLEOTIDE SEQUENCE [LARGE SCALE GENOMIC DNA]</scope>
    <source>
        <strain evidence="1 2">Nizo2260</strain>
    </source>
</reference>
<organism evidence="1 2">
    <name type="scientific">Lactiplantibacillus plantarum</name>
    <name type="common">Lactobacillus plantarum</name>
    <dbReference type="NCBI Taxonomy" id="1590"/>
    <lineage>
        <taxon>Bacteria</taxon>
        <taxon>Bacillati</taxon>
        <taxon>Bacillota</taxon>
        <taxon>Bacilli</taxon>
        <taxon>Lactobacillales</taxon>
        <taxon>Lactobacillaceae</taxon>
        <taxon>Lactiplantibacillus</taxon>
    </lineage>
</organism>
<evidence type="ECO:0000313" key="1">
    <source>
        <dbReference type="EMBL" id="KZU07263.1"/>
    </source>
</evidence>
<protein>
    <submittedName>
        <fullName evidence="1">Uncharacterized protein</fullName>
    </submittedName>
</protein>
<dbReference type="AlphaFoldDB" id="A0AB34Y4F6"/>
<proteinExistence type="predicted"/>
<accession>A0AB34Y4F6</accession>
<dbReference type="EMBL" id="LUWI01000010">
    <property type="protein sequence ID" value="KZU07263.1"/>
    <property type="molecule type" value="Genomic_DNA"/>
</dbReference>
<sequence>MYVGRDGLQDETPDEAFKLERRALYSDLNELIETINGKQHVGKYLLKAIKIMRLDIELKQNEINF</sequence>